<reference evidence="2 3" key="1">
    <citation type="submission" date="2023-12" db="EMBL/GenBank/DDBJ databases">
        <title>Marinobacter qingdaonensis sp. nov., isolated from the intertidal sediment of Qingdao, PR China.</title>
        <authorList>
            <person name="Li Y."/>
        </authorList>
    </citation>
    <scope>NUCLEOTIDE SEQUENCE [LARGE SCALE GENOMIC DNA]</scope>
    <source>
        <strain evidence="2 3">ASW11-75</strain>
    </source>
</reference>
<evidence type="ECO:0000313" key="3">
    <source>
        <dbReference type="Proteomes" id="UP001305746"/>
    </source>
</evidence>
<dbReference type="SUPFAM" id="SSF53474">
    <property type="entry name" value="alpha/beta-Hydrolases"/>
    <property type="match status" value="1"/>
</dbReference>
<proteinExistence type="predicted"/>
<dbReference type="EMBL" id="JAYDCJ010000003">
    <property type="protein sequence ID" value="MEA1080737.1"/>
    <property type="molecule type" value="Genomic_DNA"/>
</dbReference>
<accession>A0ABU5NYB8</accession>
<dbReference type="Proteomes" id="UP001305746">
    <property type="component" value="Unassembled WGS sequence"/>
</dbReference>
<dbReference type="Pfam" id="PF00326">
    <property type="entry name" value="Peptidase_S9"/>
    <property type="match status" value="1"/>
</dbReference>
<dbReference type="InterPro" id="IPR001375">
    <property type="entry name" value="Peptidase_S9_cat"/>
</dbReference>
<dbReference type="InterPro" id="IPR029058">
    <property type="entry name" value="AB_hydrolase_fold"/>
</dbReference>
<sequence length="636" mass="70292">MYRTPDCFSVAESSRRLPDTPAATRLSAYEVCAGHAQRTELVASETGLFWLEEAPGEQGKVLKFRTETGEQGSLLEGHTLGSRINGYGGGSLAALDDRVVAVTDEQALVSVALGQAGGRVLVPAAECAWGGLAADHARNRVLAVREADGVQQLVAVGDDGQWVCLHEGEDFYGAPVLSADGWQIAWISWQLPAMPWLSSRLWVGELDRAGRLRNLRCCRPPVEGSVQQPLFRGDALWLLSDHDGWWQPWQIQSQGRELVWHRLPAPDLDHANAPWQLGECHHCALPDGRWARVRYHQGTGELWLIDAAGDERRVASDFSDFRSLCARYGRLCCVARSPDRLDAIIEVEPGTGEVRVLVGGEAPLPGRELALPETFVLPAQDGDDVPVQGFLYAPMEPVFTAPPLILVAHGGPTSAAYPVYNPQVQYWCQRGFAVAEVNYRGSSGFGRRFRLALAGGWGELDVQDMRRAAAYLVAQGRADERRLYIQGRSSGGYTALMTLVDDDCFRGGASIFGVTDPLNLKRMTHRFESGYLDWLLGDSCLHAERWHARTPLHHAGRIRAPVIFFQGGLDRVVVPAQTRAMVASMTAAGHPPELHWFEDEGHGFRRRRNQANMLEWLYSFYRSTGLKANERAENLS</sequence>
<gene>
    <name evidence="2" type="ORF">U5822_08645</name>
</gene>
<feature type="domain" description="Peptidase S9 prolyl oligopeptidase catalytic" evidence="1">
    <location>
        <begin position="422"/>
        <end position="622"/>
    </location>
</feature>
<protein>
    <submittedName>
        <fullName evidence="2">Prolyl oligopeptidase family serine peptidase</fullName>
    </submittedName>
</protein>
<dbReference type="PANTHER" id="PTHR43056">
    <property type="entry name" value="PEPTIDASE S9 PROLYL OLIGOPEPTIDASE"/>
    <property type="match status" value="1"/>
</dbReference>
<keyword evidence="3" id="KW-1185">Reference proteome</keyword>
<name>A0ABU5NYB8_9GAMM</name>
<dbReference type="PANTHER" id="PTHR43056:SF5">
    <property type="entry name" value="PEPTIDASE S9 PROLYL OLIGOPEPTIDASE CATALYTIC DOMAIN-CONTAINING PROTEIN"/>
    <property type="match status" value="1"/>
</dbReference>
<dbReference type="SUPFAM" id="SSF69322">
    <property type="entry name" value="Tricorn protease domain 2"/>
    <property type="match status" value="1"/>
</dbReference>
<evidence type="ECO:0000259" key="1">
    <source>
        <dbReference type="Pfam" id="PF00326"/>
    </source>
</evidence>
<comment type="caution">
    <text evidence="2">The sequence shown here is derived from an EMBL/GenBank/DDBJ whole genome shotgun (WGS) entry which is preliminary data.</text>
</comment>
<dbReference type="InterPro" id="IPR050585">
    <property type="entry name" value="Xaa-Pro_dipeptidyl-ppase/CocE"/>
</dbReference>
<organism evidence="2 3">
    <name type="scientific">Marinobacter qingdaonensis</name>
    <dbReference type="NCBI Taxonomy" id="3108486"/>
    <lineage>
        <taxon>Bacteria</taxon>
        <taxon>Pseudomonadati</taxon>
        <taxon>Pseudomonadota</taxon>
        <taxon>Gammaproteobacteria</taxon>
        <taxon>Pseudomonadales</taxon>
        <taxon>Marinobacteraceae</taxon>
        <taxon>Marinobacter</taxon>
    </lineage>
</organism>
<evidence type="ECO:0000313" key="2">
    <source>
        <dbReference type="EMBL" id="MEA1080737.1"/>
    </source>
</evidence>
<dbReference type="RefSeq" id="WP_322855223.1">
    <property type="nucleotide sequence ID" value="NZ_JAYDCJ010000003.1"/>
</dbReference>
<dbReference type="Gene3D" id="3.40.50.1820">
    <property type="entry name" value="alpha/beta hydrolase"/>
    <property type="match status" value="1"/>
</dbReference>